<keyword evidence="2" id="KW-1185">Reference proteome</keyword>
<proteinExistence type="predicted"/>
<dbReference type="Proteomes" id="UP001596067">
    <property type="component" value="Unassembled WGS sequence"/>
</dbReference>
<reference evidence="2" key="1">
    <citation type="journal article" date="2019" name="Int. J. Syst. Evol. Microbiol.">
        <title>The Global Catalogue of Microorganisms (GCM) 10K type strain sequencing project: providing services to taxonomists for standard genome sequencing and annotation.</title>
        <authorList>
            <consortium name="The Broad Institute Genomics Platform"/>
            <consortium name="The Broad Institute Genome Sequencing Center for Infectious Disease"/>
            <person name="Wu L."/>
            <person name="Ma J."/>
        </authorList>
    </citation>
    <scope>NUCLEOTIDE SEQUENCE [LARGE SCALE GENOMIC DNA]</scope>
    <source>
        <strain evidence="2">CGMCC 4.1469</strain>
    </source>
</reference>
<accession>A0ABW1EZF1</accession>
<dbReference type="RefSeq" id="WP_313765221.1">
    <property type="nucleotide sequence ID" value="NZ_BAAAVH010000018.1"/>
</dbReference>
<dbReference type="EMBL" id="JBHSOD010000027">
    <property type="protein sequence ID" value="MFC5887418.1"/>
    <property type="molecule type" value="Genomic_DNA"/>
</dbReference>
<sequence>MFDSTPDRTWRPCEANERTSARLVQVQPVIPPPANTQALDAVDIVAITTRHGQEVAQHVEDQLFGAVDHKDKVIRVRSRLRDAQWVQAEPVGLENAREDRSFEELLVTDCIWDWGVAWREQAEGFERIAIALVGVGHALTCKIAENASGHWNAFCRAADRSTERV</sequence>
<organism evidence="1 2">
    <name type="scientific">Kitasatospora aburaviensis</name>
    <dbReference type="NCBI Taxonomy" id="67265"/>
    <lineage>
        <taxon>Bacteria</taxon>
        <taxon>Bacillati</taxon>
        <taxon>Actinomycetota</taxon>
        <taxon>Actinomycetes</taxon>
        <taxon>Kitasatosporales</taxon>
        <taxon>Streptomycetaceae</taxon>
        <taxon>Kitasatospora</taxon>
    </lineage>
</organism>
<evidence type="ECO:0000313" key="1">
    <source>
        <dbReference type="EMBL" id="MFC5887418.1"/>
    </source>
</evidence>
<name>A0ABW1EZF1_9ACTN</name>
<comment type="caution">
    <text evidence="1">The sequence shown here is derived from an EMBL/GenBank/DDBJ whole genome shotgun (WGS) entry which is preliminary data.</text>
</comment>
<gene>
    <name evidence="1" type="ORF">ACFP0N_20825</name>
</gene>
<protein>
    <submittedName>
        <fullName evidence="1">Uncharacterized protein</fullName>
    </submittedName>
</protein>
<evidence type="ECO:0000313" key="2">
    <source>
        <dbReference type="Proteomes" id="UP001596067"/>
    </source>
</evidence>